<feature type="domain" description="NADH:ubiquinone oxidoreductase 30kDa subunit" evidence="4">
    <location>
        <begin position="41"/>
        <end position="155"/>
    </location>
</feature>
<comment type="similarity">
    <text evidence="1">Belongs to the complex I 30 kDa subunit family.</text>
</comment>
<accession>A0A0F9XX36</accession>
<feature type="region of interest" description="Disordered" evidence="3">
    <location>
        <begin position="153"/>
        <end position="183"/>
    </location>
</feature>
<sequence length="183" mass="20306">MSVTQTGIDVPLMGFVGEVLERLGDVVVAVEQCEPRRGIARVDPARTVEAAERMFAMDGSRLVTATGLEVRDGIDVLYHWALEPQGVVVTLKVLATRPDLTLDSLANVLPAANWIERELHDLLGANFRDHPDMRRLLLDDTWPEGLHPLRKSFDQIKDRPPLPANQSPPDVDVDVKAHRGDHS</sequence>
<dbReference type="Gene3D" id="3.30.460.80">
    <property type="entry name" value="NADH:ubiquinone oxidoreductase, 30kDa subunit"/>
    <property type="match status" value="1"/>
</dbReference>
<dbReference type="GO" id="GO:0008137">
    <property type="term" value="F:NADH dehydrogenase (ubiquinone) activity"/>
    <property type="evidence" value="ECO:0007669"/>
    <property type="project" value="InterPro"/>
</dbReference>
<evidence type="ECO:0000256" key="3">
    <source>
        <dbReference type="SAM" id="MobiDB-lite"/>
    </source>
</evidence>
<dbReference type="InterPro" id="IPR020396">
    <property type="entry name" value="NADH_UbQ_OxRdtase_CS"/>
</dbReference>
<dbReference type="InterPro" id="IPR037232">
    <property type="entry name" value="NADH_quin_OxRdtase_su_C/D-like"/>
</dbReference>
<dbReference type="PANTHER" id="PTHR10884">
    <property type="entry name" value="NADH DEHYDROGENASE UBIQUINONE IRON-SULFUR PROTEIN 3"/>
    <property type="match status" value="1"/>
</dbReference>
<dbReference type="AlphaFoldDB" id="A0A0F9XX36"/>
<dbReference type="PROSITE" id="PS00542">
    <property type="entry name" value="COMPLEX1_30K"/>
    <property type="match status" value="1"/>
</dbReference>
<dbReference type="SUPFAM" id="SSF143243">
    <property type="entry name" value="Nqo5-like"/>
    <property type="match status" value="1"/>
</dbReference>
<dbReference type="EMBL" id="LAZR01000061">
    <property type="protein sequence ID" value="KKN96958.1"/>
    <property type="molecule type" value="Genomic_DNA"/>
</dbReference>
<evidence type="ECO:0000313" key="5">
    <source>
        <dbReference type="EMBL" id="KKN96958.1"/>
    </source>
</evidence>
<comment type="caution">
    <text evidence="5">The sequence shown here is derived from an EMBL/GenBank/DDBJ whole genome shotgun (WGS) entry which is preliminary data.</text>
</comment>
<dbReference type="Pfam" id="PF00329">
    <property type="entry name" value="Complex1_30kDa"/>
    <property type="match status" value="1"/>
</dbReference>
<dbReference type="GO" id="GO:0016651">
    <property type="term" value="F:oxidoreductase activity, acting on NAD(P)H"/>
    <property type="evidence" value="ECO:0007669"/>
    <property type="project" value="InterPro"/>
</dbReference>
<proteinExistence type="inferred from homology"/>
<dbReference type="InterPro" id="IPR001268">
    <property type="entry name" value="NADH_UbQ_OxRdtase_30kDa_su"/>
</dbReference>
<evidence type="ECO:0000256" key="2">
    <source>
        <dbReference type="ARBA" id="ARBA00022448"/>
    </source>
</evidence>
<reference evidence="5" key="1">
    <citation type="journal article" date="2015" name="Nature">
        <title>Complex archaea that bridge the gap between prokaryotes and eukaryotes.</title>
        <authorList>
            <person name="Spang A."/>
            <person name="Saw J.H."/>
            <person name="Jorgensen S.L."/>
            <person name="Zaremba-Niedzwiedzka K."/>
            <person name="Martijn J."/>
            <person name="Lind A.E."/>
            <person name="van Eijk R."/>
            <person name="Schleper C."/>
            <person name="Guy L."/>
            <person name="Ettema T.J."/>
        </authorList>
    </citation>
    <scope>NUCLEOTIDE SEQUENCE</scope>
</reference>
<evidence type="ECO:0000259" key="4">
    <source>
        <dbReference type="Pfam" id="PF00329"/>
    </source>
</evidence>
<gene>
    <name evidence="5" type="ORF">LCGC14_0162080</name>
</gene>
<dbReference type="PANTHER" id="PTHR10884:SF14">
    <property type="entry name" value="NADH DEHYDROGENASE [UBIQUINONE] IRON-SULFUR PROTEIN 3, MITOCHONDRIAL"/>
    <property type="match status" value="1"/>
</dbReference>
<organism evidence="5">
    <name type="scientific">marine sediment metagenome</name>
    <dbReference type="NCBI Taxonomy" id="412755"/>
    <lineage>
        <taxon>unclassified sequences</taxon>
        <taxon>metagenomes</taxon>
        <taxon>ecological metagenomes</taxon>
    </lineage>
</organism>
<keyword evidence="2" id="KW-0813">Transport</keyword>
<name>A0A0F9XX36_9ZZZZ</name>
<feature type="compositionally biased region" description="Basic and acidic residues" evidence="3">
    <location>
        <begin position="173"/>
        <end position="183"/>
    </location>
</feature>
<protein>
    <recommendedName>
        <fullName evidence="4">NADH:ubiquinone oxidoreductase 30kDa subunit domain-containing protein</fullName>
    </recommendedName>
</protein>
<evidence type="ECO:0000256" key="1">
    <source>
        <dbReference type="ARBA" id="ARBA00007569"/>
    </source>
</evidence>